<reference evidence="2" key="1">
    <citation type="submission" date="2019-07" db="EMBL/GenBank/DDBJ databases">
        <title>KPC-2 carbapenem resistent Enterobacterales isolates from Germany.</title>
        <authorList>
            <person name="Yao Y."/>
            <person name="Falgenhauer L."/>
            <person name="Imirzalioglu C."/>
            <person name="Chakraborty T."/>
        </authorList>
    </citation>
    <scope>NUCLEOTIDE SEQUENCE</scope>
    <source>
        <strain evidence="2">CA13304</strain>
    </source>
</reference>
<dbReference type="SUPFAM" id="SSF51126">
    <property type="entry name" value="Pectin lyase-like"/>
    <property type="match status" value="1"/>
</dbReference>
<evidence type="ECO:0000313" key="3">
    <source>
        <dbReference type="Proteomes" id="UP000656723"/>
    </source>
</evidence>
<dbReference type="Gene3D" id="2.40.128.130">
    <property type="entry name" value="Autotransporter beta-domain"/>
    <property type="match status" value="1"/>
</dbReference>
<evidence type="ECO:0000313" key="2">
    <source>
        <dbReference type="EMBL" id="MBE0128914.1"/>
    </source>
</evidence>
<dbReference type="Pfam" id="PF18883">
    <property type="entry name" value="AC_1"/>
    <property type="match status" value="1"/>
</dbReference>
<dbReference type="InterPro" id="IPR050909">
    <property type="entry name" value="Bact_Autotransporter_VF"/>
</dbReference>
<organism evidence="2 3">
    <name type="scientific">Citrobacter amalonaticus</name>
    <dbReference type="NCBI Taxonomy" id="35703"/>
    <lineage>
        <taxon>Bacteria</taxon>
        <taxon>Pseudomonadati</taxon>
        <taxon>Pseudomonadota</taxon>
        <taxon>Gammaproteobacteria</taxon>
        <taxon>Enterobacterales</taxon>
        <taxon>Enterobacteriaceae</taxon>
        <taxon>Citrobacter</taxon>
    </lineage>
</organism>
<dbReference type="PANTHER" id="PTHR12338:SF5">
    <property type="entry name" value="ANTIGEN 43-RELATED"/>
    <property type="match status" value="1"/>
</dbReference>
<dbReference type="Proteomes" id="UP000656723">
    <property type="component" value="Unassembled WGS sequence"/>
</dbReference>
<dbReference type="SMART" id="SM00869">
    <property type="entry name" value="Autotransporter"/>
    <property type="match status" value="1"/>
</dbReference>
<dbReference type="InterPro" id="IPR005546">
    <property type="entry name" value="Autotransporte_beta"/>
</dbReference>
<dbReference type="InterPro" id="IPR036709">
    <property type="entry name" value="Autotransporte_beta_dom_sf"/>
</dbReference>
<dbReference type="InterPro" id="IPR012332">
    <property type="entry name" value="Autotransporter_pectin_lyase_C"/>
</dbReference>
<dbReference type="InterPro" id="IPR043990">
    <property type="entry name" value="AC_1"/>
</dbReference>
<name>A0A8I0ML83_CITAM</name>
<proteinExistence type="predicted"/>
<dbReference type="NCBIfam" id="TIGR01414">
    <property type="entry name" value="autotrans_barl"/>
    <property type="match status" value="1"/>
</dbReference>
<feature type="domain" description="Autotransporter" evidence="1">
    <location>
        <begin position="1145"/>
        <end position="1428"/>
    </location>
</feature>
<dbReference type="PANTHER" id="PTHR12338">
    <property type="entry name" value="AUTOTRANSPORTER"/>
    <property type="match status" value="1"/>
</dbReference>
<dbReference type="PROSITE" id="PS51208">
    <property type="entry name" value="AUTOTRANSPORTER"/>
    <property type="match status" value="1"/>
</dbReference>
<evidence type="ECO:0000259" key="1">
    <source>
        <dbReference type="PROSITE" id="PS51208"/>
    </source>
</evidence>
<comment type="caution">
    <text evidence="2">The sequence shown here is derived from an EMBL/GenBank/DDBJ whole genome shotgun (WGS) entry which is preliminary data.</text>
</comment>
<dbReference type="InterPro" id="IPR011050">
    <property type="entry name" value="Pectin_lyase_fold/virulence"/>
</dbReference>
<dbReference type="RefSeq" id="WP_225622858.1">
    <property type="nucleotide sequence ID" value="NZ_VKME01000009.1"/>
</dbReference>
<gene>
    <name evidence="2" type="ORF">FOT72_13030</name>
</gene>
<accession>A0A8I0ML83</accession>
<protein>
    <submittedName>
        <fullName evidence="2">Autotransporter outer membrane beta-barrel domain-containing protein</fullName>
    </submittedName>
</protein>
<dbReference type="CDD" id="cd01344">
    <property type="entry name" value="PL2_Passenger_AT"/>
    <property type="match status" value="1"/>
</dbReference>
<dbReference type="NCBIfam" id="TIGR04393">
    <property type="entry name" value="rpt_T5SS_PEPC"/>
    <property type="match status" value="1"/>
</dbReference>
<dbReference type="EMBL" id="VKME01000009">
    <property type="protein sequence ID" value="MBE0128914.1"/>
    <property type="molecule type" value="Genomic_DNA"/>
</dbReference>
<dbReference type="SUPFAM" id="SSF103515">
    <property type="entry name" value="Autotransporter"/>
    <property type="match status" value="1"/>
</dbReference>
<dbReference type="Gene3D" id="2.160.20.20">
    <property type="match status" value="1"/>
</dbReference>
<dbReference type="InterPro" id="IPR006315">
    <property type="entry name" value="OM_autotransptr_brl_dom"/>
</dbReference>
<dbReference type="Pfam" id="PF03797">
    <property type="entry name" value="Autotransporter"/>
    <property type="match status" value="1"/>
</dbReference>
<dbReference type="GO" id="GO:0019867">
    <property type="term" value="C:outer membrane"/>
    <property type="evidence" value="ECO:0007669"/>
    <property type="project" value="InterPro"/>
</dbReference>
<sequence length="1428" mass="147041">MLEKYRLSKIFLAVFTAISSSTVYSSNITDGQVLIIDTQVTDTSTNVGYVNEGTLIVTTGGEFTTNYLSAGRGGGIGKIEVINGGVINVNAASSAYPFNIGGSADGPVGTTPAYGSLTISGEGSRVLFNAANNNSSIRVGARDGSGYINILDGGKLLDYVTSTSFGGIWIGDSPVGTGTTSGSVIVDGTGSELWTAARIIVGTYSYGTLSVTNGGIAHTTNNINIGNQPSTLGYDNTLSVSGEGSLAQAGTLIAIGLNGKGAAVAANEGTLSAPEIRIASNANSIGELAVGARDGETAVAAGIIDTQNIIFGSGSGVLNLNHTSSDFSLAANISGNGTVNAQSGISTLSGDNSAYQGNFNIDAPATLIISDQNNIGTNAVSLTGGTLAIDATQDWEFINTLAGQGTLAVNTGGNNFDFNSSTLTDAFSGTLALKDTVFSLAGTNTAALRNMVLNLGVGSVAKVGDGQQNLAGVAFDGGTLIFGDVTPGQTASDNTVYTTGTLDISGQGAVQITTGGDFSNSLPTPGDTIPLLEQDDGNILVQLASGSSVTGSGGNLTLTDQNGNIISNGGAVSDITQNGTIVARGTYDYRLTGGENSDGLYVNYGLTQVELLGQESDALVLANEGRTGSSADLSAKLTGTGDLAIDTGEGNTVSLSNLENDYTGTTDIRSGTLLMQNDNVLGNTALLQMAQGTGLEMNGHSQTVDRVNIVEDARIGLNGGSLGINQGGQINGELTGSGSLTLNGGTLEVDGANASLSAAVSVTESATANLNAVQGLGTGSLDLAGQVNVADAEGVMVNSLSNTGTLALHASQVKLAGNNSDFSGIFTVDAESNLMASTAAHLGEAAVENEGLLTLTTGEDWQLGNRITGNGALLKEGAGTVVLGINSTLYTGTTDIRQGGLTFGAGDNSATLASSQVNIYEEGSLAGNGTVSGSVNNQGILQVGASPLIAATQQALMSTLAAAETDMLTINGGLTNSGLIRLARVSDIAQVGNQLVVNGDYSGNEGHLLFNTVLNDDASATDHMAVAGNTTGTTRVSVNNAGGTGAQTLEGIELINVGGRSDGEFIQDGRIVAGAYDYSLVRGEGAMQSNWYLTSLTEVAEPDSEAQLRPEAGSYLANNQAANTLFMTRLHDRLGETQYTDVLTGEKKVTSMWMRNTGGHTRFKDGSGQIGTQSNRYVLQLGGDLAQWSTDGLDRWHVGVMGGYANSRSRSESGVTGYTSRGQIDGYSAGLYGTWYANDADKTGTYVDSWVLYNWFDNTVSGQGLATENYKSRGVTASVEAGYSLKLAESKRDSYWIQPKIQMVWMDVQADDHREANGTEVKDDTGGNLMTRLGLRGYINGHNALDDNNGRIFQPFVEMNWIHNTRDTRVTMNGVQNEMRGTKNVGELKAGVEGQITPRLNLWGNVAQQVGDKGYSDTQGTLGVKYVW</sequence>
<dbReference type="InterPro" id="IPR030895">
    <property type="entry name" value="T5SS_PEPC_rpt"/>
</dbReference>